<dbReference type="Gene3D" id="1.25.40.180">
    <property type="match status" value="1"/>
</dbReference>
<comment type="similarity">
    <text evidence="2">Belongs to the CLPTM1 family.</text>
</comment>
<evidence type="ECO:0000256" key="14">
    <source>
        <dbReference type="ARBA" id="ARBA00093208"/>
    </source>
</evidence>
<evidence type="ECO:0000256" key="2">
    <source>
        <dbReference type="ARBA" id="ARBA00009310"/>
    </source>
</evidence>
<dbReference type="GO" id="GO:0016020">
    <property type="term" value="C:membrane"/>
    <property type="evidence" value="ECO:0007669"/>
    <property type="project" value="UniProtKB-SubCell"/>
</dbReference>
<sequence length="883" mass="100420">MVTRSHGPHLIGGARSGIVPSKPVGFLHAASYEHQPQVNIAFGFPSIQRTEKTEEEAVRKEQVRPEETVSCFTDNFQAFISHEEMDGEESLQETVELILKRAVQKPDSAAVFAELCQRLSTVEFQSLSDWSASVSFRSLLVKHCQAEFKKNFEREDISRKGGSCLEPVRDVRVIDRLREEKNNAKPSCCSIHTIRFIGELFLSKVLDEKAMHYCIRTLLQNGDGPSLESLCELLLLIQQDLEVVTSREVMDSYYDQLKFVAEKGRRAPRLSLLLKDTVNSSFSQRFESFQLVFIAPHFRSRYRETISSDVSVLSRRSLVSISILCRTQITGRMLQRGGSTCVGIDAMLPSCCSKPAADGSGKKSSSVAKLLLGVFVVYSLHTAWLLYGFLNTRPCDEDRGETCITSYLTGRPRLQLSVFTCLMPDNSQLSLAVKIDPFDPHSAFERQVNVSLPEQTRSNGTLFAVVYVHKASVSPLEDSREVHYAAQLTTHITATHTEGPRDPHKRSSPRVENPVSHWRPHLSVTMMSEDFTFNKAGLPSDVRRYMRVSQDRHHMIYLPLLLVNELSVRVRDLMEINSSTVHLPLTVSYEGISLRGFRFWVHLQDVVYSLRQFGFTEENIDEIKETLMGSNLYLLVLTALITALQLICEFLALKNDISSWRKKKNLVGMSRKSVLWRSLSTLLIFLHLLEETSLLVLLPVGLGACVEVWKVFKVFKFKLLWKSSNLHLNKLDEEERKTLEYDTQASRYLSYLVYPLCISGAIFSLAYLRQKSYYSWLINSLVTGVYAFGFLSMAPQLFINHKLKSVSHLQGTVLMYRGVNTLISDLCSCASFFFTSGSFSSSHQLSCFRDELLFLLYLYQRRFYAAKSRRRDSGSHSKKVKTQ</sequence>
<comment type="catalytic activity">
    <reaction evidence="14">
        <text>a 6-(alpha-D-glucosaminyl)-1-(1,2-diacyl-sn-glycero-3-phospho)-1D-myo-inositol(in) = a 6-(alpha-D-glucosaminyl)-1-(1,2-diacyl-sn-glycero-3-phospho)-1D-myo-inositol(out)</text>
        <dbReference type="Rhea" id="RHEA:71491"/>
        <dbReference type="ChEBI" id="CHEBI:57997"/>
    </reaction>
</comment>
<keyword evidence="4 16" id="KW-1133">Transmembrane helix</keyword>
<evidence type="ECO:0000256" key="11">
    <source>
        <dbReference type="ARBA" id="ARBA00042320"/>
    </source>
</evidence>
<dbReference type="AlphaFoldDB" id="A0A9N7VVK7"/>
<evidence type="ECO:0000256" key="8">
    <source>
        <dbReference type="ARBA" id="ARBA00035895"/>
    </source>
</evidence>
<feature type="transmembrane region" description="Helical" evidence="16">
    <location>
        <begin position="632"/>
        <end position="653"/>
    </location>
</feature>
<comment type="catalytic activity">
    <reaction evidence="9">
        <text>6-(alpha-D-glucosaminyl)-(1-octadecanoyl,2-(9Z)-octadecenoyl-sn-glycero-3-phospho)-1D-myo-inositol(in) = 6-(alpha-D-glucosaminyl)-(1-octadecanoyl,2-(9Z)-octadecenoyl-sn-glycero-3-phospho)-1D-myo-inositol(out)</text>
        <dbReference type="Rhea" id="RHEA:71495"/>
        <dbReference type="ChEBI" id="CHEBI:190691"/>
    </reaction>
</comment>
<evidence type="ECO:0000256" key="9">
    <source>
        <dbReference type="ARBA" id="ARBA00036810"/>
    </source>
</evidence>
<evidence type="ECO:0000256" key="12">
    <source>
        <dbReference type="ARBA" id="ARBA00043155"/>
    </source>
</evidence>
<dbReference type="Pfam" id="PF02854">
    <property type="entry name" value="MIF4G"/>
    <property type="match status" value="1"/>
</dbReference>
<feature type="region of interest" description="Disordered" evidence="15">
    <location>
        <begin position="495"/>
        <end position="514"/>
    </location>
</feature>
<comment type="catalytic activity">
    <reaction evidence="7">
        <text>a 1,2-diacyl-sn-glycero-3-phosphocholine(in) = a 1,2-diacyl-sn-glycero-3-phosphocholine(out)</text>
        <dbReference type="Rhea" id="RHEA:38571"/>
        <dbReference type="ChEBI" id="CHEBI:57643"/>
    </reaction>
</comment>
<feature type="transmembrane region" description="Helical" evidence="16">
    <location>
        <begin position="773"/>
        <end position="794"/>
    </location>
</feature>
<evidence type="ECO:0000313" key="18">
    <source>
        <dbReference type="EMBL" id="CAB1456564.1"/>
    </source>
</evidence>
<dbReference type="PANTHER" id="PTHR21347:SF0">
    <property type="entry name" value="LIPID SCRAMBLASE CLPTM1L"/>
    <property type="match status" value="1"/>
</dbReference>
<evidence type="ECO:0000256" key="3">
    <source>
        <dbReference type="ARBA" id="ARBA00022692"/>
    </source>
</evidence>
<feature type="transmembrane region" description="Helical" evidence="16">
    <location>
        <begin position="674"/>
        <end position="689"/>
    </location>
</feature>
<evidence type="ECO:0000256" key="6">
    <source>
        <dbReference type="ARBA" id="ARBA00024615"/>
    </source>
</evidence>
<dbReference type="SMART" id="SM00543">
    <property type="entry name" value="MIF4G"/>
    <property type="match status" value="1"/>
</dbReference>
<comment type="catalytic activity">
    <reaction evidence="6">
        <text>a 1,2-diacyl-sn-glycero-3-phosphoethanolamine(in) = a 1,2-diacyl-sn-glycero-3-phosphoethanolamine(out)</text>
        <dbReference type="Rhea" id="RHEA:38895"/>
        <dbReference type="ChEBI" id="CHEBI:64612"/>
    </reaction>
</comment>
<feature type="domain" description="MIF4G" evidence="17">
    <location>
        <begin position="57"/>
        <end position="284"/>
    </location>
</feature>
<dbReference type="Proteomes" id="UP001153269">
    <property type="component" value="Unassembled WGS sequence"/>
</dbReference>
<organism evidence="18 19">
    <name type="scientific">Pleuronectes platessa</name>
    <name type="common">European plaice</name>
    <dbReference type="NCBI Taxonomy" id="8262"/>
    <lineage>
        <taxon>Eukaryota</taxon>
        <taxon>Metazoa</taxon>
        <taxon>Chordata</taxon>
        <taxon>Craniata</taxon>
        <taxon>Vertebrata</taxon>
        <taxon>Euteleostomi</taxon>
        <taxon>Actinopterygii</taxon>
        <taxon>Neopterygii</taxon>
        <taxon>Teleostei</taxon>
        <taxon>Neoteleostei</taxon>
        <taxon>Acanthomorphata</taxon>
        <taxon>Carangaria</taxon>
        <taxon>Pleuronectiformes</taxon>
        <taxon>Pleuronectoidei</taxon>
        <taxon>Pleuronectidae</taxon>
        <taxon>Pleuronectes</taxon>
    </lineage>
</organism>
<dbReference type="InterPro" id="IPR008429">
    <property type="entry name" value="CLPTM1"/>
</dbReference>
<proteinExistence type="inferred from homology"/>
<comment type="function">
    <text evidence="13">Scramblase that mediates the translocation of glucosaminylphosphatidylinositol (alpha-D-GlcN-(1-6)-(1,2-diacyl-sn-glycero-3-phospho)-1D-myo-inositol, GlcN-PI) across the endoplasmic reticulum (ER) membrane, from the cytosolic leaflet to the luminal leaflet of the ER membrane, where it participates in the biosynthesis of glycosylphosphatidylinositol (GPI). GPI is a lipid glycoconjugate involved in post-translational modification of proteins. Can also translocate 1,2-diacyl-sn-glycero-3-phospho-(1D-myo-inositol) (phosphatidylinositol or PI), as well as several other phospholipids (1,2-diacyl-sn-glycero-3-phosphocholine, 1,2-diacyl-sn-glycero-3-phosphoethanolamine), and N-acetylglucosaminylphosphatidylinositol (GlcNAc-PI) in vitro.</text>
</comment>
<comment type="subcellular location">
    <subcellularLocation>
        <location evidence="1">Membrane</location>
        <topology evidence="1">Multi-pass membrane protein</topology>
    </subcellularLocation>
</comment>
<protein>
    <recommendedName>
        <fullName evidence="10">Lipid scramblase CLPTM1L</fullName>
    </recommendedName>
    <alternativeName>
        <fullName evidence="12">Cisplatin resistance-related protein 9</fullName>
    </alternativeName>
    <alternativeName>
        <fullName evidence="11">Cleft lip and palate transmembrane protein 1-like protein</fullName>
    </alternativeName>
</protein>
<gene>
    <name evidence="18" type="ORF">PLEPLA_LOCUS44348</name>
</gene>
<feature type="transmembrane region" description="Helical" evidence="16">
    <location>
        <begin position="748"/>
        <end position="767"/>
    </location>
</feature>
<name>A0A9N7VVK7_PLEPL</name>
<dbReference type="InterPro" id="IPR003890">
    <property type="entry name" value="MIF4G-like_typ-3"/>
</dbReference>
<evidence type="ECO:0000259" key="17">
    <source>
        <dbReference type="SMART" id="SM00543"/>
    </source>
</evidence>
<evidence type="ECO:0000256" key="13">
    <source>
        <dbReference type="ARBA" id="ARBA00045827"/>
    </source>
</evidence>
<comment type="caution">
    <text evidence="18">The sequence shown here is derived from an EMBL/GenBank/DDBJ whole genome shotgun (WGS) entry which is preliminary data.</text>
</comment>
<dbReference type="PANTHER" id="PTHR21347">
    <property type="entry name" value="CLEFT LIP AND PALATE ASSOCIATED TRANSMEMBRANE PROTEIN-RELATED"/>
    <property type="match status" value="1"/>
</dbReference>
<dbReference type="EMBL" id="CADEAL010004303">
    <property type="protein sequence ID" value="CAB1456564.1"/>
    <property type="molecule type" value="Genomic_DNA"/>
</dbReference>
<dbReference type="InterPro" id="IPR016024">
    <property type="entry name" value="ARM-type_fold"/>
</dbReference>
<accession>A0A9N7VVK7</accession>
<keyword evidence="5 16" id="KW-0472">Membrane</keyword>
<evidence type="ECO:0000256" key="1">
    <source>
        <dbReference type="ARBA" id="ARBA00004141"/>
    </source>
</evidence>
<reference evidence="18" key="1">
    <citation type="submission" date="2020-03" db="EMBL/GenBank/DDBJ databases">
        <authorList>
            <person name="Weist P."/>
        </authorList>
    </citation>
    <scope>NUCLEOTIDE SEQUENCE</scope>
</reference>
<evidence type="ECO:0000256" key="7">
    <source>
        <dbReference type="ARBA" id="ARBA00024631"/>
    </source>
</evidence>
<evidence type="ECO:0000256" key="4">
    <source>
        <dbReference type="ARBA" id="ARBA00022989"/>
    </source>
</evidence>
<dbReference type="GO" id="GO:0012505">
    <property type="term" value="C:endomembrane system"/>
    <property type="evidence" value="ECO:0007669"/>
    <property type="project" value="TreeGrafter"/>
</dbReference>
<evidence type="ECO:0000256" key="15">
    <source>
        <dbReference type="SAM" id="MobiDB-lite"/>
    </source>
</evidence>
<evidence type="ECO:0000313" key="19">
    <source>
        <dbReference type="Proteomes" id="UP001153269"/>
    </source>
</evidence>
<evidence type="ECO:0000256" key="10">
    <source>
        <dbReference type="ARBA" id="ARBA00040905"/>
    </source>
</evidence>
<dbReference type="SUPFAM" id="SSF48371">
    <property type="entry name" value="ARM repeat"/>
    <property type="match status" value="1"/>
</dbReference>
<keyword evidence="3 16" id="KW-0812">Transmembrane</keyword>
<evidence type="ECO:0000256" key="16">
    <source>
        <dbReference type="SAM" id="Phobius"/>
    </source>
</evidence>
<dbReference type="Pfam" id="PF05602">
    <property type="entry name" value="CLPTM1"/>
    <property type="match status" value="1"/>
</dbReference>
<keyword evidence="19" id="KW-1185">Reference proteome</keyword>
<dbReference type="GO" id="GO:0003723">
    <property type="term" value="F:RNA binding"/>
    <property type="evidence" value="ECO:0007669"/>
    <property type="project" value="InterPro"/>
</dbReference>
<evidence type="ECO:0000256" key="5">
    <source>
        <dbReference type="ARBA" id="ARBA00023136"/>
    </source>
</evidence>
<comment type="catalytic activity">
    <reaction evidence="8">
        <text>a 1,2-diacyl-sn-glycero-3-phospho-(1D-myo-inositol)(in) = a 1,2-diacyl-sn-glycero-3-phospho-(1D-myo-inositol)(out)</text>
        <dbReference type="Rhea" id="RHEA:38691"/>
        <dbReference type="ChEBI" id="CHEBI:57880"/>
    </reaction>
</comment>